<keyword evidence="1" id="KW-0812">Transmembrane</keyword>
<dbReference type="AlphaFoldDB" id="A0A368XUR7"/>
<feature type="transmembrane region" description="Helical" evidence="1">
    <location>
        <begin position="77"/>
        <end position="97"/>
    </location>
</feature>
<keyword evidence="3" id="KW-1185">Reference proteome</keyword>
<evidence type="ECO:0000313" key="3">
    <source>
        <dbReference type="Proteomes" id="UP000252884"/>
    </source>
</evidence>
<evidence type="ECO:0000313" key="2">
    <source>
        <dbReference type="EMBL" id="RCW71615.1"/>
    </source>
</evidence>
<keyword evidence="1" id="KW-0472">Membrane</keyword>
<dbReference type="Proteomes" id="UP000252884">
    <property type="component" value="Unassembled WGS sequence"/>
</dbReference>
<keyword evidence="1" id="KW-1133">Transmembrane helix</keyword>
<accession>A0A368XUR7</accession>
<dbReference type="OrthoDB" id="6712406at2"/>
<proteinExistence type="predicted"/>
<dbReference type="RefSeq" id="WP_114468819.1">
    <property type="nucleotide sequence ID" value="NZ_QPJK01000004.1"/>
</dbReference>
<comment type="caution">
    <text evidence="2">The sequence shown here is derived from an EMBL/GenBank/DDBJ whole genome shotgun (WGS) entry which is preliminary data.</text>
</comment>
<evidence type="ECO:0000256" key="1">
    <source>
        <dbReference type="SAM" id="Phobius"/>
    </source>
</evidence>
<organism evidence="2 3">
    <name type="scientific">Pseudorhodoferax soli</name>
    <dbReference type="NCBI Taxonomy" id="545864"/>
    <lineage>
        <taxon>Bacteria</taxon>
        <taxon>Pseudomonadati</taxon>
        <taxon>Pseudomonadota</taxon>
        <taxon>Betaproteobacteria</taxon>
        <taxon>Burkholderiales</taxon>
        <taxon>Comamonadaceae</taxon>
    </lineage>
</organism>
<name>A0A368XUR7_9BURK</name>
<dbReference type="EMBL" id="QPJK01000004">
    <property type="protein sequence ID" value="RCW71615.1"/>
    <property type="molecule type" value="Genomic_DNA"/>
</dbReference>
<protein>
    <submittedName>
        <fullName evidence="2">Uncharacterized protein</fullName>
    </submittedName>
</protein>
<reference evidence="2 3" key="1">
    <citation type="submission" date="2018-07" db="EMBL/GenBank/DDBJ databases">
        <title>Genomic Encyclopedia of Type Strains, Phase IV (KMG-IV): sequencing the most valuable type-strain genomes for metagenomic binning, comparative biology and taxonomic classification.</title>
        <authorList>
            <person name="Goeker M."/>
        </authorList>
    </citation>
    <scope>NUCLEOTIDE SEQUENCE [LARGE SCALE GENOMIC DNA]</scope>
    <source>
        <strain evidence="2 3">DSM 21634</strain>
    </source>
</reference>
<feature type="transmembrane region" description="Helical" evidence="1">
    <location>
        <begin position="50"/>
        <end position="70"/>
    </location>
</feature>
<sequence length="113" mass="12112">MNAFLQLLAAALVSVSLSLLLLRILSDPLTRVLERVCQDADAAAFWRSYTWAMLTIAPLLVSLAVQMLWPTSDPLDAFHAVLMATLGGLLLGLHVLGKRLVQFIGAPGGRSAS</sequence>
<gene>
    <name evidence="2" type="ORF">DES41_104435</name>
</gene>